<accession>A0A0A8ZLS2</accession>
<proteinExistence type="predicted"/>
<sequence>MSLPRCGLGLLAPYLSLPQSNPKQMSCIRLNMLKRVVAIPCDVQDCIFMFLMFCMLLHLQFSEPFVLLGSISMQNVVFQFFSCLLE</sequence>
<name>A0A0A8ZLS2_ARUDO</name>
<dbReference type="AlphaFoldDB" id="A0A0A8ZLS2"/>
<organism evidence="1">
    <name type="scientific">Arundo donax</name>
    <name type="common">Giant reed</name>
    <name type="synonym">Donax arundinaceus</name>
    <dbReference type="NCBI Taxonomy" id="35708"/>
    <lineage>
        <taxon>Eukaryota</taxon>
        <taxon>Viridiplantae</taxon>
        <taxon>Streptophyta</taxon>
        <taxon>Embryophyta</taxon>
        <taxon>Tracheophyta</taxon>
        <taxon>Spermatophyta</taxon>
        <taxon>Magnoliopsida</taxon>
        <taxon>Liliopsida</taxon>
        <taxon>Poales</taxon>
        <taxon>Poaceae</taxon>
        <taxon>PACMAD clade</taxon>
        <taxon>Arundinoideae</taxon>
        <taxon>Arundineae</taxon>
        <taxon>Arundo</taxon>
    </lineage>
</organism>
<dbReference type="EMBL" id="GBRH01260210">
    <property type="protein sequence ID" value="JAD37685.1"/>
    <property type="molecule type" value="Transcribed_RNA"/>
</dbReference>
<reference evidence="1" key="1">
    <citation type="submission" date="2014-09" db="EMBL/GenBank/DDBJ databases">
        <authorList>
            <person name="Magalhaes I.L.F."/>
            <person name="Oliveira U."/>
            <person name="Santos F.R."/>
            <person name="Vidigal T.H.D.A."/>
            <person name="Brescovit A.D."/>
            <person name="Santos A.J."/>
        </authorList>
    </citation>
    <scope>NUCLEOTIDE SEQUENCE</scope>
    <source>
        <tissue evidence="1">Shoot tissue taken approximately 20 cm above the soil surface</tissue>
    </source>
</reference>
<protein>
    <submittedName>
        <fullName evidence="1">Uncharacterized protein</fullName>
    </submittedName>
</protein>
<reference evidence="1" key="2">
    <citation type="journal article" date="2015" name="Data Brief">
        <title>Shoot transcriptome of the giant reed, Arundo donax.</title>
        <authorList>
            <person name="Barrero R.A."/>
            <person name="Guerrero F.D."/>
            <person name="Moolhuijzen P."/>
            <person name="Goolsby J.A."/>
            <person name="Tidwell J."/>
            <person name="Bellgard S.E."/>
            <person name="Bellgard M.I."/>
        </authorList>
    </citation>
    <scope>NUCLEOTIDE SEQUENCE</scope>
    <source>
        <tissue evidence="1">Shoot tissue taken approximately 20 cm above the soil surface</tissue>
    </source>
</reference>
<evidence type="ECO:0000313" key="1">
    <source>
        <dbReference type="EMBL" id="JAD37685.1"/>
    </source>
</evidence>